<proteinExistence type="predicted"/>
<protein>
    <submittedName>
        <fullName evidence="1">Uncharacterized protein</fullName>
    </submittedName>
</protein>
<dbReference type="Gene3D" id="1.10.10.60">
    <property type="entry name" value="Homeodomain-like"/>
    <property type="match status" value="1"/>
</dbReference>
<name>A0A382R146_9ZZZZ</name>
<feature type="non-terminal residue" evidence="1">
    <location>
        <position position="1"/>
    </location>
</feature>
<dbReference type="AlphaFoldDB" id="A0A382R146"/>
<evidence type="ECO:0000313" key="1">
    <source>
        <dbReference type="EMBL" id="SVC91469.1"/>
    </source>
</evidence>
<accession>A0A382R146</accession>
<gene>
    <name evidence="1" type="ORF">METZ01_LOCUS344323</name>
</gene>
<dbReference type="EMBL" id="UINC01118385">
    <property type="protein sequence ID" value="SVC91469.1"/>
    <property type="molecule type" value="Genomic_DNA"/>
</dbReference>
<reference evidence="1" key="1">
    <citation type="submission" date="2018-05" db="EMBL/GenBank/DDBJ databases">
        <authorList>
            <person name="Lanie J.A."/>
            <person name="Ng W.-L."/>
            <person name="Kazmierczak K.M."/>
            <person name="Andrzejewski T.M."/>
            <person name="Davidsen T.M."/>
            <person name="Wayne K.J."/>
            <person name="Tettelin H."/>
            <person name="Glass J.I."/>
            <person name="Rusch D."/>
            <person name="Podicherti R."/>
            <person name="Tsui H.-C.T."/>
            <person name="Winkler M.E."/>
        </authorList>
    </citation>
    <scope>NUCLEOTIDE SEQUENCE</scope>
</reference>
<sequence length="25" mass="2862">VSEAARLLGTHRNRIYRALAEQEHA</sequence>
<organism evidence="1">
    <name type="scientific">marine metagenome</name>
    <dbReference type="NCBI Taxonomy" id="408172"/>
    <lineage>
        <taxon>unclassified sequences</taxon>
        <taxon>metagenomes</taxon>
        <taxon>ecological metagenomes</taxon>
    </lineage>
</organism>